<name>A0A4Y7KIK0_PAPSO</name>
<evidence type="ECO:0000256" key="1">
    <source>
        <dbReference type="SAM" id="Phobius"/>
    </source>
</evidence>
<proteinExistence type="predicted"/>
<keyword evidence="1" id="KW-0472">Membrane</keyword>
<evidence type="ECO:0000313" key="2">
    <source>
        <dbReference type="EMBL" id="RZC71779.1"/>
    </source>
</evidence>
<reference evidence="2 3" key="1">
    <citation type="journal article" date="2018" name="Science">
        <title>The opium poppy genome and morphinan production.</title>
        <authorList>
            <person name="Guo L."/>
            <person name="Winzer T."/>
            <person name="Yang X."/>
            <person name="Li Y."/>
            <person name="Ning Z."/>
            <person name="He Z."/>
            <person name="Teodor R."/>
            <person name="Lu Y."/>
            <person name="Bowser T.A."/>
            <person name="Graham I.A."/>
            <person name="Ye K."/>
        </authorList>
    </citation>
    <scope>NUCLEOTIDE SEQUENCE [LARGE SCALE GENOMIC DNA]</scope>
    <source>
        <strain evidence="3">cv. HN1</strain>
        <tissue evidence="2">Leaves</tissue>
    </source>
</reference>
<organism evidence="2 3">
    <name type="scientific">Papaver somniferum</name>
    <name type="common">Opium poppy</name>
    <dbReference type="NCBI Taxonomy" id="3469"/>
    <lineage>
        <taxon>Eukaryota</taxon>
        <taxon>Viridiplantae</taxon>
        <taxon>Streptophyta</taxon>
        <taxon>Embryophyta</taxon>
        <taxon>Tracheophyta</taxon>
        <taxon>Spermatophyta</taxon>
        <taxon>Magnoliopsida</taxon>
        <taxon>Ranunculales</taxon>
        <taxon>Papaveraceae</taxon>
        <taxon>Papaveroideae</taxon>
        <taxon>Papaver</taxon>
    </lineage>
</organism>
<evidence type="ECO:0000313" key="3">
    <source>
        <dbReference type="Proteomes" id="UP000316621"/>
    </source>
</evidence>
<accession>A0A4Y7KIK0</accession>
<dbReference type="Gramene" id="RZC71779">
    <property type="protein sequence ID" value="RZC71779"/>
    <property type="gene ID" value="C5167_035135"/>
</dbReference>
<dbReference type="AlphaFoldDB" id="A0A4Y7KIK0"/>
<protein>
    <submittedName>
        <fullName evidence="2">Uncharacterized protein</fullName>
    </submittedName>
</protein>
<keyword evidence="3" id="KW-1185">Reference proteome</keyword>
<gene>
    <name evidence="2" type="ORF">C5167_035135</name>
</gene>
<keyword evidence="1" id="KW-1133">Transmembrane helix</keyword>
<keyword evidence="1" id="KW-0812">Transmembrane</keyword>
<feature type="transmembrane region" description="Helical" evidence="1">
    <location>
        <begin position="62"/>
        <end position="79"/>
    </location>
</feature>
<dbReference type="Proteomes" id="UP000316621">
    <property type="component" value="Chromosome 7"/>
</dbReference>
<dbReference type="EMBL" id="CM010721">
    <property type="protein sequence ID" value="RZC71779.1"/>
    <property type="molecule type" value="Genomic_DNA"/>
</dbReference>
<sequence>MKESSYCRPLQQRKSIAVDEVGCSFKAAEGFLKNQQDMEYERIKGQPHQPLYSKKFNTEKSIYMPAFLFLVLVVVFKIYPPDSLPRGRYLTI</sequence>